<proteinExistence type="predicted"/>
<dbReference type="Proteomes" id="UP000306628">
    <property type="component" value="Unassembled WGS sequence"/>
</dbReference>
<protein>
    <submittedName>
        <fullName evidence="1">Winged helix DNA-binding domain-containing protein</fullName>
    </submittedName>
</protein>
<evidence type="ECO:0000313" key="2">
    <source>
        <dbReference type="Proteomes" id="UP000306628"/>
    </source>
</evidence>
<accession>A0A5S4GBB7</accession>
<keyword evidence="1" id="KW-0238">DNA-binding</keyword>
<name>A0A5S4GBB7_9ACTN</name>
<dbReference type="PANTHER" id="PTHR38479:SF2">
    <property type="entry name" value="WINGED HELIX DNA-BINDING DOMAIN-CONTAINING PROTEIN"/>
    <property type="match status" value="1"/>
</dbReference>
<dbReference type="OrthoDB" id="9148135at2"/>
<gene>
    <name evidence="1" type="ORF">ETD85_30085</name>
</gene>
<dbReference type="EMBL" id="VCKX01000106">
    <property type="protein sequence ID" value="TMR30139.1"/>
    <property type="molecule type" value="Genomic_DNA"/>
</dbReference>
<reference evidence="1 2" key="1">
    <citation type="submission" date="2019-05" db="EMBL/GenBank/DDBJ databases">
        <title>Draft genome sequence of Nonomuraea zeae DSM 100528.</title>
        <authorList>
            <person name="Saricaoglu S."/>
            <person name="Isik K."/>
        </authorList>
    </citation>
    <scope>NUCLEOTIDE SEQUENCE [LARGE SCALE GENOMIC DNA]</scope>
    <source>
        <strain evidence="1 2">DSM 100528</strain>
    </source>
</reference>
<keyword evidence="2" id="KW-1185">Reference proteome</keyword>
<sequence length="403" mass="43355">MCDPPTRLTARKGAFVRISTEQRRARLGSRHRLARKAATPEEAAASVVALHGTDPATVFLSAGARLAEPGPEPVERALYTERTLVRMTGMRRTVFVVPAGLAPVVHHSSMLPIARRERASMLKAFGPGGWDDARLKEVEASVLAALAAAGEATTTELGVLEPRLREQVRVAVGKPYEGVVSVGSRLLPLMAMDGLLVRRGRHSGTWISGQHRWGLAPEMAELAVHEAQAELARRWLAAFGPGTEADLKWWTGWTLKDVRAALAAVGAVAVELAEGTGFVLPGDLDEVAAPEPWAALLPALDPTPMGWQARDWYLPPEHRAELFDRSGNIGPTVWWDGRVVGGWAQRRDGEIVWRLLADVGADARAAVEAEVAGLAAWLGGITVTPRFRTPLERALSAGPSAES</sequence>
<dbReference type="Pfam" id="PF06224">
    <property type="entry name" value="AlkZ-like"/>
    <property type="match status" value="1"/>
</dbReference>
<organism evidence="1 2">
    <name type="scientific">Nonomuraea zeae</name>
    <dbReference type="NCBI Taxonomy" id="1642303"/>
    <lineage>
        <taxon>Bacteria</taxon>
        <taxon>Bacillati</taxon>
        <taxon>Actinomycetota</taxon>
        <taxon>Actinomycetes</taxon>
        <taxon>Streptosporangiales</taxon>
        <taxon>Streptosporangiaceae</taxon>
        <taxon>Nonomuraea</taxon>
    </lineage>
</organism>
<dbReference type="InterPro" id="IPR009351">
    <property type="entry name" value="AlkZ-like"/>
</dbReference>
<comment type="caution">
    <text evidence="1">The sequence shown here is derived from an EMBL/GenBank/DDBJ whole genome shotgun (WGS) entry which is preliminary data.</text>
</comment>
<evidence type="ECO:0000313" key="1">
    <source>
        <dbReference type="EMBL" id="TMR30139.1"/>
    </source>
</evidence>
<dbReference type="AlphaFoldDB" id="A0A5S4GBB7"/>
<dbReference type="PANTHER" id="PTHR38479">
    <property type="entry name" value="LMO0824 PROTEIN"/>
    <property type="match status" value="1"/>
</dbReference>
<dbReference type="GO" id="GO:0003677">
    <property type="term" value="F:DNA binding"/>
    <property type="evidence" value="ECO:0007669"/>
    <property type="project" value="UniProtKB-KW"/>
</dbReference>